<name>A0AAW4U1E7_BIFBR</name>
<organism evidence="1 2">
    <name type="scientific">Bifidobacterium breve</name>
    <dbReference type="NCBI Taxonomy" id="1685"/>
    <lineage>
        <taxon>Bacteria</taxon>
        <taxon>Bacillati</taxon>
        <taxon>Actinomycetota</taxon>
        <taxon>Actinomycetes</taxon>
        <taxon>Bifidobacteriales</taxon>
        <taxon>Bifidobacteriaceae</taxon>
        <taxon>Bifidobacterium</taxon>
    </lineage>
</organism>
<sequence length="59" mass="6307">MTHEFIAELNPEAGGTMADSKAIAQAIRDGRTSLGIEFGSTRIKAVLIDDERNTITTGD</sequence>
<evidence type="ECO:0000313" key="1">
    <source>
        <dbReference type="EMBL" id="MCB5645742.1"/>
    </source>
</evidence>
<feature type="non-terminal residue" evidence="1">
    <location>
        <position position="59"/>
    </location>
</feature>
<protein>
    <submittedName>
        <fullName evidence="1">ATPase</fullName>
    </submittedName>
</protein>
<dbReference type="EMBL" id="JAJBPF010000085">
    <property type="protein sequence ID" value="MCB5645742.1"/>
    <property type="molecule type" value="Genomic_DNA"/>
</dbReference>
<accession>A0AAW4U1E7</accession>
<dbReference type="AlphaFoldDB" id="A0AAW4U1E7"/>
<comment type="caution">
    <text evidence="1">The sequence shown here is derived from an EMBL/GenBank/DDBJ whole genome shotgun (WGS) entry which is preliminary data.</text>
</comment>
<reference evidence="1" key="1">
    <citation type="submission" date="2021-10" db="EMBL/GenBank/DDBJ databases">
        <title>Collection of gut derived symbiotic bacterial strains cultured from healthy donors.</title>
        <authorList>
            <person name="Lin H."/>
            <person name="Littmann E."/>
            <person name="Claire K."/>
            <person name="Pamer E."/>
        </authorList>
    </citation>
    <scope>NUCLEOTIDE SEQUENCE</scope>
    <source>
        <strain evidence="1">MSK.23.105</strain>
    </source>
</reference>
<proteinExistence type="predicted"/>
<gene>
    <name evidence="1" type="ORF">LIP63_10350</name>
</gene>
<evidence type="ECO:0000313" key="2">
    <source>
        <dbReference type="Proteomes" id="UP001198148"/>
    </source>
</evidence>
<dbReference type="Proteomes" id="UP001198148">
    <property type="component" value="Unassembled WGS sequence"/>
</dbReference>